<reference evidence="1 2" key="1">
    <citation type="submission" date="2024-02" db="EMBL/GenBank/DDBJ databases">
        <title>de novo genome assembly of Solanum bulbocastanum strain 11H21.</title>
        <authorList>
            <person name="Hosaka A.J."/>
        </authorList>
    </citation>
    <scope>NUCLEOTIDE SEQUENCE [LARGE SCALE GENOMIC DNA]</scope>
    <source>
        <tissue evidence="1">Young leaves</tissue>
    </source>
</reference>
<gene>
    <name evidence="1" type="ORF">RDI58_000823</name>
</gene>
<sequence>MTTKHAKKKKSKRPIDPKDIAGSIFSTLECISHDTHLFYVQYVDASSTSQALPSRRYEDLPL</sequence>
<proteinExistence type="predicted"/>
<evidence type="ECO:0000313" key="2">
    <source>
        <dbReference type="Proteomes" id="UP001371456"/>
    </source>
</evidence>
<protein>
    <submittedName>
        <fullName evidence="1">Uncharacterized protein</fullName>
    </submittedName>
</protein>
<dbReference type="Proteomes" id="UP001371456">
    <property type="component" value="Unassembled WGS sequence"/>
</dbReference>
<keyword evidence="2" id="KW-1185">Reference proteome</keyword>
<dbReference type="AlphaFoldDB" id="A0AAN8YPH5"/>
<dbReference type="EMBL" id="JBANQN010000001">
    <property type="protein sequence ID" value="KAK6803039.1"/>
    <property type="molecule type" value="Genomic_DNA"/>
</dbReference>
<comment type="caution">
    <text evidence="1">The sequence shown here is derived from an EMBL/GenBank/DDBJ whole genome shotgun (WGS) entry which is preliminary data.</text>
</comment>
<accession>A0AAN8YPH5</accession>
<evidence type="ECO:0000313" key="1">
    <source>
        <dbReference type="EMBL" id="KAK6803039.1"/>
    </source>
</evidence>
<name>A0AAN8YPH5_SOLBU</name>
<organism evidence="1 2">
    <name type="scientific">Solanum bulbocastanum</name>
    <name type="common">Wild potato</name>
    <dbReference type="NCBI Taxonomy" id="147425"/>
    <lineage>
        <taxon>Eukaryota</taxon>
        <taxon>Viridiplantae</taxon>
        <taxon>Streptophyta</taxon>
        <taxon>Embryophyta</taxon>
        <taxon>Tracheophyta</taxon>
        <taxon>Spermatophyta</taxon>
        <taxon>Magnoliopsida</taxon>
        <taxon>eudicotyledons</taxon>
        <taxon>Gunneridae</taxon>
        <taxon>Pentapetalae</taxon>
        <taxon>asterids</taxon>
        <taxon>lamiids</taxon>
        <taxon>Solanales</taxon>
        <taxon>Solanaceae</taxon>
        <taxon>Solanoideae</taxon>
        <taxon>Solaneae</taxon>
        <taxon>Solanum</taxon>
    </lineage>
</organism>